<organism evidence="2 3">
    <name type="scientific">Methermicoccus shengliensis</name>
    <dbReference type="NCBI Taxonomy" id="660064"/>
    <lineage>
        <taxon>Archaea</taxon>
        <taxon>Methanobacteriati</taxon>
        <taxon>Methanobacteriota</taxon>
        <taxon>Stenosarchaea group</taxon>
        <taxon>Methanomicrobia</taxon>
        <taxon>Methanosarcinales</taxon>
        <taxon>Methermicoccaceae</taxon>
        <taxon>Methermicoccus</taxon>
    </lineage>
</organism>
<feature type="transmembrane region" description="Helical" evidence="1">
    <location>
        <begin position="49"/>
        <end position="70"/>
    </location>
</feature>
<gene>
    <name evidence="2" type="ORF">HA299_00510</name>
</gene>
<reference evidence="2" key="1">
    <citation type="journal article" date="2020" name="bioRxiv">
        <title>A rank-normalized archaeal taxonomy based on genome phylogeny resolves widespread incomplete and uneven classifications.</title>
        <authorList>
            <person name="Rinke C."/>
            <person name="Chuvochina M."/>
            <person name="Mussig A.J."/>
            <person name="Chaumeil P.-A."/>
            <person name="Waite D.W."/>
            <person name="Whitman W.B."/>
            <person name="Parks D.H."/>
            <person name="Hugenholtz P."/>
        </authorList>
    </citation>
    <scope>NUCLEOTIDE SEQUENCE</scope>
    <source>
        <strain evidence="2">UBA12518</strain>
    </source>
</reference>
<evidence type="ECO:0000313" key="2">
    <source>
        <dbReference type="EMBL" id="HIH69097.1"/>
    </source>
</evidence>
<feature type="transmembrane region" description="Helical" evidence="1">
    <location>
        <begin position="151"/>
        <end position="171"/>
    </location>
</feature>
<dbReference type="InterPro" id="IPR011672">
    <property type="entry name" value="DUF1614"/>
</dbReference>
<feature type="transmembrane region" description="Helical" evidence="1">
    <location>
        <begin position="102"/>
        <end position="120"/>
    </location>
</feature>
<keyword evidence="1" id="KW-0472">Membrane</keyword>
<accession>A0A832RTN3</accession>
<evidence type="ECO:0000256" key="1">
    <source>
        <dbReference type="SAM" id="Phobius"/>
    </source>
</evidence>
<keyword evidence="1" id="KW-0812">Transmembrane</keyword>
<dbReference type="Pfam" id="PF07758">
    <property type="entry name" value="DUF1614"/>
    <property type="match status" value="1"/>
</dbReference>
<sequence>MSREDDRILIYTPLSLLLLGVLLLLLLPLLALLFVGAVGSSFVRLGFSPMQAFGVLIASLLGSFVNIPLLRREVVVRELPAGGFFRLFGIFEYPRLVVKKQVLCINLGGALIPLLVAAYLLPRLPLYPVVLTFLLVCIVCYVLARPVEGVGIVLPAFVPPIISALLALTLYPEGAAGVAFCAGVLGTLVGADVLHLPRLLRMGAGVMSIGGAGVFDGIFLTGVLAAMLS</sequence>
<feature type="transmembrane region" description="Helical" evidence="1">
    <location>
        <begin position="126"/>
        <end position="144"/>
    </location>
</feature>
<dbReference type="Proteomes" id="UP000600363">
    <property type="component" value="Unassembled WGS sequence"/>
</dbReference>
<dbReference type="EMBL" id="DUIH01000002">
    <property type="protein sequence ID" value="HIH69097.1"/>
    <property type="molecule type" value="Genomic_DNA"/>
</dbReference>
<name>A0A832RTN3_9EURY</name>
<protein>
    <submittedName>
        <fullName evidence="2">DUF1614 domain-containing protein</fullName>
    </submittedName>
</protein>
<comment type="caution">
    <text evidence="2">The sequence shown here is derived from an EMBL/GenBank/DDBJ whole genome shotgun (WGS) entry which is preliminary data.</text>
</comment>
<evidence type="ECO:0000313" key="3">
    <source>
        <dbReference type="Proteomes" id="UP000600363"/>
    </source>
</evidence>
<feature type="transmembrane region" description="Helical" evidence="1">
    <location>
        <begin position="177"/>
        <end position="194"/>
    </location>
</feature>
<keyword evidence="1" id="KW-1133">Transmembrane helix</keyword>
<feature type="transmembrane region" description="Helical" evidence="1">
    <location>
        <begin position="206"/>
        <end position="228"/>
    </location>
</feature>
<proteinExistence type="predicted"/>
<dbReference type="RefSeq" id="WP_052353053.1">
    <property type="nucleotide sequence ID" value="NZ_DUIH01000002.1"/>
</dbReference>
<dbReference type="AlphaFoldDB" id="A0A832RTN3"/>